<name>A0A919THN2_9ACTN</name>
<evidence type="ECO:0000256" key="2">
    <source>
        <dbReference type="SAM" id="MobiDB-lite"/>
    </source>
</evidence>
<proteinExistence type="inferred from homology"/>
<dbReference type="CDD" id="cd04179">
    <property type="entry name" value="DPM_DPG-synthase_like"/>
    <property type="match status" value="1"/>
</dbReference>
<feature type="region of interest" description="Disordered" evidence="2">
    <location>
        <begin position="241"/>
        <end position="392"/>
    </location>
</feature>
<gene>
    <name evidence="5" type="ORF">Asi03nite_11600</name>
</gene>
<evidence type="ECO:0000259" key="4">
    <source>
        <dbReference type="Pfam" id="PF00535"/>
    </source>
</evidence>
<feature type="signal peptide" evidence="3">
    <location>
        <begin position="1"/>
        <end position="23"/>
    </location>
</feature>
<keyword evidence="6" id="KW-1185">Reference proteome</keyword>
<dbReference type="PANTHER" id="PTHR48090:SF7">
    <property type="entry name" value="RFBJ PROTEIN"/>
    <property type="match status" value="1"/>
</dbReference>
<feature type="domain" description="Glycosyltransferase 2-like" evidence="4">
    <location>
        <begin position="23"/>
        <end position="117"/>
    </location>
</feature>
<evidence type="ECO:0000256" key="3">
    <source>
        <dbReference type="SAM" id="SignalP"/>
    </source>
</evidence>
<feature type="compositionally biased region" description="Basic and acidic residues" evidence="2">
    <location>
        <begin position="290"/>
        <end position="300"/>
    </location>
</feature>
<dbReference type="Proteomes" id="UP000629619">
    <property type="component" value="Unassembled WGS sequence"/>
</dbReference>
<evidence type="ECO:0000256" key="1">
    <source>
        <dbReference type="ARBA" id="ARBA00006739"/>
    </source>
</evidence>
<accession>A0A919THN2</accession>
<sequence>MSVVVPAGTTALPVLLAALPAVAEVIVVVGRDDDTTAPAAPRAARVIRQTRTGIGNALACGVAASTGDVVVTLPGDGACDPAELPRYIRALRDGADVAQGTRFRGAGRDLSGGRMSRTGARIVLWLMAVLFGCRRSDPGFGFRAFWRDVAGSVGLPPVAGVEPQRGDGAEIEPLLTVRAALNGLVVTEVPGVAYPRTGPVARAGLLEAARALAGEYVARRRAAPVGTPDSIVVMTRRDGAAERLRRTGTDTGSITPGAGARAAMTGRVGLDPAWSGSRAEPVDGPGLGRRSTDNGVERRQGARRLSGGAGEPRPPAGRTPGAGEPRVPAGRTLGDATTVRRRWRDNRGHEVGAERRRVQSRPNLRVINGEGAGDGSSRTAGLRAVPPADLDR</sequence>
<comment type="caution">
    <text evidence="5">The sequence shown here is derived from an EMBL/GenBank/DDBJ whole genome shotgun (WGS) entry which is preliminary data.</text>
</comment>
<dbReference type="InterPro" id="IPR050256">
    <property type="entry name" value="Glycosyltransferase_2"/>
</dbReference>
<dbReference type="EMBL" id="BOMW01000012">
    <property type="protein sequence ID" value="GIF03622.1"/>
    <property type="molecule type" value="Genomic_DNA"/>
</dbReference>
<dbReference type="InterPro" id="IPR001173">
    <property type="entry name" value="Glyco_trans_2-like"/>
</dbReference>
<dbReference type="PANTHER" id="PTHR48090">
    <property type="entry name" value="UNDECAPRENYL-PHOSPHATE 4-DEOXY-4-FORMAMIDO-L-ARABINOSE TRANSFERASE-RELATED"/>
    <property type="match status" value="1"/>
</dbReference>
<evidence type="ECO:0000313" key="6">
    <source>
        <dbReference type="Proteomes" id="UP000629619"/>
    </source>
</evidence>
<dbReference type="AlphaFoldDB" id="A0A919THN2"/>
<keyword evidence="3" id="KW-0732">Signal</keyword>
<dbReference type="Pfam" id="PF00535">
    <property type="entry name" value="Glycos_transf_2"/>
    <property type="match status" value="1"/>
</dbReference>
<dbReference type="SUPFAM" id="SSF53448">
    <property type="entry name" value="Nucleotide-diphospho-sugar transferases"/>
    <property type="match status" value="1"/>
</dbReference>
<dbReference type="InterPro" id="IPR029044">
    <property type="entry name" value="Nucleotide-diphossugar_trans"/>
</dbReference>
<comment type="similarity">
    <text evidence="1">Belongs to the glycosyltransferase 2 family.</text>
</comment>
<protein>
    <recommendedName>
        <fullName evidence="4">Glycosyltransferase 2-like domain-containing protein</fullName>
    </recommendedName>
</protein>
<evidence type="ECO:0000313" key="5">
    <source>
        <dbReference type="EMBL" id="GIF03622.1"/>
    </source>
</evidence>
<feature type="chain" id="PRO_5038046646" description="Glycosyltransferase 2-like domain-containing protein" evidence="3">
    <location>
        <begin position="24"/>
        <end position="392"/>
    </location>
</feature>
<dbReference type="RefSeq" id="WP_203677325.1">
    <property type="nucleotide sequence ID" value="NZ_BOMW01000012.1"/>
</dbReference>
<dbReference type="Gene3D" id="3.90.550.10">
    <property type="entry name" value="Spore Coat Polysaccharide Biosynthesis Protein SpsA, Chain A"/>
    <property type="match status" value="1"/>
</dbReference>
<reference evidence="5" key="1">
    <citation type="submission" date="2021-01" db="EMBL/GenBank/DDBJ databases">
        <title>Whole genome shotgun sequence of Actinoplanes siamensis NBRC 109076.</title>
        <authorList>
            <person name="Komaki H."/>
            <person name="Tamura T."/>
        </authorList>
    </citation>
    <scope>NUCLEOTIDE SEQUENCE</scope>
    <source>
        <strain evidence="5">NBRC 109076</strain>
    </source>
</reference>
<organism evidence="5 6">
    <name type="scientific">Actinoplanes siamensis</name>
    <dbReference type="NCBI Taxonomy" id="1223317"/>
    <lineage>
        <taxon>Bacteria</taxon>
        <taxon>Bacillati</taxon>
        <taxon>Actinomycetota</taxon>
        <taxon>Actinomycetes</taxon>
        <taxon>Micromonosporales</taxon>
        <taxon>Micromonosporaceae</taxon>
        <taxon>Actinoplanes</taxon>
    </lineage>
</organism>
<feature type="compositionally biased region" description="Basic and acidic residues" evidence="2">
    <location>
        <begin position="345"/>
        <end position="357"/>
    </location>
</feature>